<sequence length="33" mass="3879">MSCLRLYNPLRNVQLIGQTSQRSSYFPLFPFSD</sequence>
<proteinExistence type="predicted"/>
<dbReference type="EMBL" id="GBXM01046629">
    <property type="protein sequence ID" value="JAH61948.1"/>
    <property type="molecule type" value="Transcribed_RNA"/>
</dbReference>
<reference evidence="1" key="1">
    <citation type="submission" date="2014-11" db="EMBL/GenBank/DDBJ databases">
        <authorList>
            <person name="Amaro Gonzalez C."/>
        </authorList>
    </citation>
    <scope>NUCLEOTIDE SEQUENCE</scope>
</reference>
<dbReference type="AlphaFoldDB" id="A0A0E9UAG2"/>
<accession>A0A0E9UAG2</accession>
<evidence type="ECO:0000313" key="1">
    <source>
        <dbReference type="EMBL" id="JAH61948.1"/>
    </source>
</evidence>
<organism evidence="1">
    <name type="scientific">Anguilla anguilla</name>
    <name type="common">European freshwater eel</name>
    <name type="synonym">Muraena anguilla</name>
    <dbReference type="NCBI Taxonomy" id="7936"/>
    <lineage>
        <taxon>Eukaryota</taxon>
        <taxon>Metazoa</taxon>
        <taxon>Chordata</taxon>
        <taxon>Craniata</taxon>
        <taxon>Vertebrata</taxon>
        <taxon>Euteleostomi</taxon>
        <taxon>Actinopterygii</taxon>
        <taxon>Neopterygii</taxon>
        <taxon>Teleostei</taxon>
        <taxon>Anguilliformes</taxon>
        <taxon>Anguillidae</taxon>
        <taxon>Anguilla</taxon>
    </lineage>
</organism>
<protein>
    <submittedName>
        <fullName evidence="1">Uncharacterized protein</fullName>
    </submittedName>
</protein>
<name>A0A0E9UAG2_ANGAN</name>
<reference evidence="1" key="2">
    <citation type="journal article" date="2015" name="Fish Shellfish Immunol.">
        <title>Early steps in the European eel (Anguilla anguilla)-Vibrio vulnificus interaction in the gills: Role of the RtxA13 toxin.</title>
        <authorList>
            <person name="Callol A."/>
            <person name="Pajuelo D."/>
            <person name="Ebbesson L."/>
            <person name="Teles M."/>
            <person name="MacKenzie S."/>
            <person name="Amaro C."/>
        </authorList>
    </citation>
    <scope>NUCLEOTIDE SEQUENCE</scope>
</reference>